<dbReference type="PROSITE" id="PS50977">
    <property type="entry name" value="HTH_TETR_2"/>
    <property type="match status" value="1"/>
</dbReference>
<gene>
    <name evidence="6" type="ORF">WDS16_15600</name>
</gene>
<evidence type="ECO:0000313" key="6">
    <source>
        <dbReference type="EMBL" id="WXG66708.1"/>
    </source>
</evidence>
<dbReference type="SUPFAM" id="SSF46689">
    <property type="entry name" value="Homeodomain-like"/>
    <property type="match status" value="1"/>
</dbReference>
<evidence type="ECO:0000313" key="7">
    <source>
        <dbReference type="Proteomes" id="UP001432000"/>
    </source>
</evidence>
<dbReference type="Gene3D" id="1.10.357.10">
    <property type="entry name" value="Tetracycline Repressor, domain 2"/>
    <property type="match status" value="1"/>
</dbReference>
<dbReference type="PANTHER" id="PTHR30055">
    <property type="entry name" value="HTH-TYPE TRANSCRIPTIONAL REGULATOR RUTR"/>
    <property type="match status" value="1"/>
</dbReference>
<feature type="DNA-binding region" description="H-T-H motif" evidence="4">
    <location>
        <begin position="31"/>
        <end position="50"/>
    </location>
</feature>
<reference evidence="6 7" key="1">
    <citation type="submission" date="2024-03" db="EMBL/GenBank/DDBJ databases">
        <title>Natural products discovery in diverse microorganisms through a two-stage MS feature dereplication strategy.</title>
        <authorList>
            <person name="Zhang R."/>
        </authorList>
    </citation>
    <scope>NUCLEOTIDE SEQUENCE [LARGE SCALE GENOMIC DNA]</scope>
    <source>
        <strain evidence="6 7">18930</strain>
    </source>
</reference>
<keyword evidence="2 4" id="KW-0238">DNA-binding</keyword>
<accession>A0ABZ2PCV2</accession>
<dbReference type="RefSeq" id="WP_338886152.1">
    <property type="nucleotide sequence ID" value="NZ_CP147846.1"/>
</dbReference>
<dbReference type="SUPFAM" id="SSF48498">
    <property type="entry name" value="Tetracyclin repressor-like, C-terminal domain"/>
    <property type="match status" value="1"/>
</dbReference>
<keyword evidence="1" id="KW-0805">Transcription regulation</keyword>
<dbReference type="Pfam" id="PF00440">
    <property type="entry name" value="TetR_N"/>
    <property type="match status" value="1"/>
</dbReference>
<feature type="domain" description="HTH tetR-type" evidence="5">
    <location>
        <begin position="8"/>
        <end position="68"/>
    </location>
</feature>
<dbReference type="InterPro" id="IPR001647">
    <property type="entry name" value="HTH_TetR"/>
</dbReference>
<evidence type="ECO:0000256" key="1">
    <source>
        <dbReference type="ARBA" id="ARBA00023015"/>
    </source>
</evidence>
<evidence type="ECO:0000259" key="5">
    <source>
        <dbReference type="PROSITE" id="PS50977"/>
    </source>
</evidence>
<organism evidence="6 7">
    <name type="scientific">Rhodococcus sovatensis</name>
    <dbReference type="NCBI Taxonomy" id="1805840"/>
    <lineage>
        <taxon>Bacteria</taxon>
        <taxon>Bacillati</taxon>
        <taxon>Actinomycetota</taxon>
        <taxon>Actinomycetes</taxon>
        <taxon>Mycobacteriales</taxon>
        <taxon>Nocardiaceae</taxon>
        <taxon>Rhodococcus</taxon>
    </lineage>
</organism>
<keyword evidence="3" id="KW-0804">Transcription</keyword>
<dbReference type="PANTHER" id="PTHR30055:SF234">
    <property type="entry name" value="HTH-TYPE TRANSCRIPTIONAL REGULATOR BETI"/>
    <property type="match status" value="1"/>
</dbReference>
<dbReference type="EMBL" id="CP147846">
    <property type="protein sequence ID" value="WXG66708.1"/>
    <property type="molecule type" value="Genomic_DNA"/>
</dbReference>
<keyword evidence="7" id="KW-1185">Reference proteome</keyword>
<sequence>MQTRLQVDARRARLVAAALDRAEQVGIEKLTVRGVAAEAGMTQSAVYYLFESKELLVIAMGEGLIVDITAALHSAFDHTHDLLGIRGLRELVHSGLNAIWPLVEQTADRQLLSYEIKTYLLRHRALGSDDAAAIASGQYRIRDSESRAFLERCAEETRTRWLEPIDSVARFGMATVDGLILRWLVDRDDIAVIAAMDDLSGLIAGKAVEI</sequence>
<proteinExistence type="predicted"/>
<dbReference type="PRINTS" id="PR00455">
    <property type="entry name" value="HTHTETR"/>
</dbReference>
<protein>
    <submittedName>
        <fullName evidence="6">Helix-turn-helix domain-containing protein</fullName>
    </submittedName>
</protein>
<evidence type="ECO:0000256" key="3">
    <source>
        <dbReference type="ARBA" id="ARBA00023163"/>
    </source>
</evidence>
<dbReference type="InterPro" id="IPR009057">
    <property type="entry name" value="Homeodomain-like_sf"/>
</dbReference>
<dbReference type="InterPro" id="IPR050109">
    <property type="entry name" value="HTH-type_TetR-like_transc_reg"/>
</dbReference>
<dbReference type="InterPro" id="IPR036271">
    <property type="entry name" value="Tet_transcr_reg_TetR-rel_C_sf"/>
</dbReference>
<name>A0ABZ2PCV2_9NOCA</name>
<evidence type="ECO:0000256" key="2">
    <source>
        <dbReference type="ARBA" id="ARBA00023125"/>
    </source>
</evidence>
<evidence type="ECO:0000256" key="4">
    <source>
        <dbReference type="PROSITE-ProRule" id="PRU00335"/>
    </source>
</evidence>
<dbReference type="Proteomes" id="UP001432000">
    <property type="component" value="Chromosome"/>
</dbReference>